<feature type="compositionally biased region" description="Polar residues" evidence="1">
    <location>
        <begin position="940"/>
        <end position="953"/>
    </location>
</feature>
<organism evidence="2 3">
    <name type="scientific">Ignelater luminosus</name>
    <name type="common">Cucubano</name>
    <name type="synonym">Pyrophorus luminosus</name>
    <dbReference type="NCBI Taxonomy" id="2038154"/>
    <lineage>
        <taxon>Eukaryota</taxon>
        <taxon>Metazoa</taxon>
        <taxon>Ecdysozoa</taxon>
        <taxon>Arthropoda</taxon>
        <taxon>Hexapoda</taxon>
        <taxon>Insecta</taxon>
        <taxon>Pterygota</taxon>
        <taxon>Neoptera</taxon>
        <taxon>Endopterygota</taxon>
        <taxon>Coleoptera</taxon>
        <taxon>Polyphaga</taxon>
        <taxon>Elateriformia</taxon>
        <taxon>Elateroidea</taxon>
        <taxon>Elateridae</taxon>
        <taxon>Agrypninae</taxon>
        <taxon>Pyrophorini</taxon>
        <taxon>Ignelater</taxon>
    </lineage>
</organism>
<feature type="compositionally biased region" description="Basic and acidic residues" evidence="1">
    <location>
        <begin position="197"/>
        <end position="208"/>
    </location>
</feature>
<proteinExistence type="predicted"/>
<feature type="region of interest" description="Disordered" evidence="1">
    <location>
        <begin position="268"/>
        <end position="291"/>
    </location>
</feature>
<feature type="region of interest" description="Disordered" evidence="1">
    <location>
        <begin position="679"/>
        <end position="748"/>
    </location>
</feature>
<feature type="compositionally biased region" description="Polar residues" evidence="1">
    <location>
        <begin position="65"/>
        <end position="90"/>
    </location>
</feature>
<evidence type="ECO:0000313" key="3">
    <source>
        <dbReference type="Proteomes" id="UP000801492"/>
    </source>
</evidence>
<feature type="compositionally biased region" description="Basic and acidic residues" evidence="1">
    <location>
        <begin position="792"/>
        <end position="808"/>
    </location>
</feature>
<dbReference type="EMBL" id="VTPC01090407">
    <property type="protein sequence ID" value="KAF2883467.1"/>
    <property type="molecule type" value="Genomic_DNA"/>
</dbReference>
<reference evidence="2" key="1">
    <citation type="submission" date="2019-08" db="EMBL/GenBank/DDBJ databases">
        <title>The genome of the North American firefly Photinus pyralis.</title>
        <authorList>
            <consortium name="Photinus pyralis genome working group"/>
            <person name="Fallon T.R."/>
            <person name="Sander Lower S.E."/>
            <person name="Weng J.-K."/>
        </authorList>
    </citation>
    <scope>NUCLEOTIDE SEQUENCE</scope>
    <source>
        <strain evidence="2">TRF0915ILg1</strain>
        <tissue evidence="2">Whole body</tissue>
    </source>
</reference>
<dbReference type="Proteomes" id="UP000801492">
    <property type="component" value="Unassembled WGS sequence"/>
</dbReference>
<feature type="region of interest" description="Disordered" evidence="1">
    <location>
        <begin position="157"/>
        <end position="177"/>
    </location>
</feature>
<feature type="compositionally biased region" description="Low complexity" evidence="1">
    <location>
        <begin position="954"/>
        <end position="975"/>
    </location>
</feature>
<dbReference type="AlphaFoldDB" id="A0A8K0G0A3"/>
<keyword evidence="3" id="KW-1185">Reference proteome</keyword>
<feature type="region of interest" description="Disordered" evidence="1">
    <location>
        <begin position="1"/>
        <end position="35"/>
    </location>
</feature>
<feature type="region of interest" description="Disordered" evidence="1">
    <location>
        <begin position="197"/>
        <end position="225"/>
    </location>
</feature>
<feature type="compositionally biased region" description="Polar residues" evidence="1">
    <location>
        <begin position="693"/>
        <end position="714"/>
    </location>
</feature>
<feature type="region of interest" description="Disordered" evidence="1">
    <location>
        <begin position="508"/>
        <end position="540"/>
    </location>
</feature>
<comment type="caution">
    <text evidence="2">The sequence shown here is derived from an EMBL/GenBank/DDBJ whole genome shotgun (WGS) entry which is preliminary data.</text>
</comment>
<evidence type="ECO:0000256" key="1">
    <source>
        <dbReference type="SAM" id="MobiDB-lite"/>
    </source>
</evidence>
<feature type="compositionally biased region" description="Basic and acidic residues" evidence="1">
    <location>
        <begin position="928"/>
        <end position="938"/>
    </location>
</feature>
<sequence length="1026" mass="114841">MDENVEPPTPSDDNTKVPESPKPLAFTIDFGGGKSIDTQRHKALVEKFQNRHRRGQSLSKLEDSPASTTGKKHPSTGNLPRKSSFQSEGYFSSDEKSDRCKNVRVSSNVRLRAELTLPLKNVASDKMTQSFPNGSFNLTTIKSPELELKDVSSPELDVVSPFSPNDKLTHKQLPTPSPMIRKKKLLRQFSSPEVEMRNFVGEHEDSNKLVDGTEGDFDKSDTVSDAGTYTLETDNYTEEQKARMSIDQEFNIEQISVMKKTEEYIRSLSNGKERPRRPSLPRANSAGQTRTKEVTYLKSKEQPQVLQIAQKQLIPSPKSPNIPQSPNVFSQSSSQKNTFEQKPKVLSPIMSPTQNMSITDVPNEQNKIKNDNETFEKILYPSPKAKTGISIEQVLDQGCFTSVTSSGAFSRRTEIKDKGHARHPSLTKSEIQVQMYVDAGGGQNNGIVHAALTVNRPSGKVIEKQEITKISDTKNNIDRKSSTESDNCEPAVVHGSLTMGKVASLPPAVGGISGKSSPTKIPSPVHTALSRPRSRNSVSSLNIDLSDSSLETESFLKPTQNYINSLQKRLSLDSDQDSDYDNKCNLRLNNETQDLLKQKSMHVRHNSFDDKNLKISNKLEHFQNKNLQGIDQTYTNKLNQYSQNKVVHKIQNSPNNSPIRRSSSFSANKNQFINVQPKVTNLSPTGVPKDTNIRNSPNLNRNGSIQRSASTASIKPNLLQLRRSSINTEHTKIDRNQFADTESSSEDDFEKNLLKKKDFSNLTNTRYNRAFSLRRARLDNDQPQPKCPNTPEMRRKFQPSEHVRSERAISVDRRPIKTNEVPSRYLQNITKNKNVPEKVETPKNVPKIGSNVIKSLPGKPQVFSRTDSGRFSMRTSKPLTSNTQKSSRKDAGGKKQSGGRSNSSLSSREVEFQNWKRRKSYDPMKAAAEGKKKAELAKKQNQNVMTQSYTENNQSQDCDSSPSHSSSVHRSQSFHGTAALEQLISSEEDDLTLSADEGFSPPTPSPCELSPARTKLRHAWRDRLLH</sequence>
<feature type="compositionally biased region" description="Polar residues" evidence="1">
    <location>
        <begin position="873"/>
        <end position="885"/>
    </location>
</feature>
<gene>
    <name evidence="2" type="ORF">ILUMI_22709</name>
</gene>
<dbReference type="OrthoDB" id="5822793at2759"/>
<evidence type="ECO:0000313" key="2">
    <source>
        <dbReference type="EMBL" id="KAF2883467.1"/>
    </source>
</evidence>
<feature type="region of interest" description="Disordered" evidence="1">
    <location>
        <begin position="779"/>
        <end position="808"/>
    </location>
</feature>
<accession>A0A8K0G0A3</accession>
<protein>
    <submittedName>
        <fullName evidence="2">Uncharacterized protein</fullName>
    </submittedName>
</protein>
<feature type="region of interest" description="Disordered" evidence="1">
    <location>
        <begin position="832"/>
        <end position="1014"/>
    </location>
</feature>
<feature type="region of interest" description="Disordered" evidence="1">
    <location>
        <begin position="47"/>
        <end position="101"/>
    </location>
</feature>
<feature type="compositionally biased region" description="Low complexity" evidence="1">
    <location>
        <begin position="898"/>
        <end position="907"/>
    </location>
</feature>
<name>A0A8K0G0A3_IGNLU</name>